<protein>
    <submittedName>
        <fullName evidence="1">Uncharacterized protein</fullName>
    </submittedName>
</protein>
<evidence type="ECO:0000313" key="2">
    <source>
        <dbReference type="Proteomes" id="UP001148662"/>
    </source>
</evidence>
<dbReference type="Proteomes" id="UP001148662">
    <property type="component" value="Unassembled WGS sequence"/>
</dbReference>
<proteinExistence type="predicted"/>
<comment type="caution">
    <text evidence="1">The sequence shown here is derived from an EMBL/GenBank/DDBJ whole genome shotgun (WGS) entry which is preliminary data.</text>
</comment>
<gene>
    <name evidence="1" type="ORF">NM688_g1861</name>
</gene>
<dbReference type="EMBL" id="JANHOG010000216">
    <property type="protein sequence ID" value="KAJ3556733.1"/>
    <property type="molecule type" value="Genomic_DNA"/>
</dbReference>
<keyword evidence="2" id="KW-1185">Reference proteome</keyword>
<reference evidence="1" key="1">
    <citation type="submission" date="2022-07" db="EMBL/GenBank/DDBJ databases">
        <title>Genome Sequence of Phlebia brevispora.</title>
        <authorList>
            <person name="Buettner E."/>
        </authorList>
    </citation>
    <scope>NUCLEOTIDE SEQUENCE</scope>
    <source>
        <strain evidence="1">MPL23</strain>
    </source>
</reference>
<name>A0ACC1TAH9_9APHY</name>
<evidence type="ECO:0000313" key="1">
    <source>
        <dbReference type="EMBL" id="KAJ3556733.1"/>
    </source>
</evidence>
<sequence>MLGWECDNLWQVLLRLQRPGITKQHVRKLVIARAPDYVYEWHWPYVDMCSLVRILDLMPSVREVHIDGGILIPCIIHRTIEDLDPYGPEEDNHVCSDFCVDTVDTLAIEAIARDGYGDPLQIIDMFPTLKCLGLGEIV</sequence>
<accession>A0ACC1TAH9</accession>
<organism evidence="1 2">
    <name type="scientific">Phlebia brevispora</name>
    <dbReference type="NCBI Taxonomy" id="194682"/>
    <lineage>
        <taxon>Eukaryota</taxon>
        <taxon>Fungi</taxon>
        <taxon>Dikarya</taxon>
        <taxon>Basidiomycota</taxon>
        <taxon>Agaricomycotina</taxon>
        <taxon>Agaricomycetes</taxon>
        <taxon>Polyporales</taxon>
        <taxon>Meruliaceae</taxon>
        <taxon>Phlebia</taxon>
    </lineage>
</organism>